<organism evidence="2">
    <name type="scientific">hydrothermal vent metagenome</name>
    <dbReference type="NCBI Taxonomy" id="652676"/>
    <lineage>
        <taxon>unclassified sequences</taxon>
        <taxon>metagenomes</taxon>
        <taxon>ecological metagenomes</taxon>
    </lineage>
</organism>
<dbReference type="SUPFAM" id="SSF55718">
    <property type="entry name" value="SCP-like"/>
    <property type="match status" value="1"/>
</dbReference>
<protein>
    <recommendedName>
        <fullName evidence="1">SCP2 domain-containing protein</fullName>
    </recommendedName>
</protein>
<dbReference type="AlphaFoldDB" id="A0A3B0R7T8"/>
<dbReference type="Gene3D" id="3.30.1050.10">
    <property type="entry name" value="SCP2 sterol-binding domain"/>
    <property type="match status" value="1"/>
</dbReference>
<evidence type="ECO:0000259" key="1">
    <source>
        <dbReference type="Pfam" id="PF02036"/>
    </source>
</evidence>
<dbReference type="InterPro" id="IPR036527">
    <property type="entry name" value="SCP2_sterol-bd_dom_sf"/>
</dbReference>
<dbReference type="PANTHER" id="PTHR10094:SF25">
    <property type="entry name" value="SCP2 STEROL-BINDING DOMAIN-CONTAINING PROTEIN 1"/>
    <property type="match status" value="1"/>
</dbReference>
<evidence type="ECO:0000313" key="2">
    <source>
        <dbReference type="EMBL" id="VAV89404.1"/>
    </source>
</evidence>
<proteinExistence type="predicted"/>
<accession>A0A3B0R7T8</accession>
<name>A0A3B0R7T8_9ZZZZ</name>
<feature type="domain" description="SCP2" evidence="1">
    <location>
        <begin position="12"/>
        <end position="99"/>
    </location>
</feature>
<dbReference type="GO" id="GO:0005829">
    <property type="term" value="C:cytosol"/>
    <property type="evidence" value="ECO:0007669"/>
    <property type="project" value="TreeGrafter"/>
</dbReference>
<dbReference type="InterPro" id="IPR003033">
    <property type="entry name" value="SCP2_sterol-bd_dom"/>
</dbReference>
<dbReference type="EMBL" id="UOEJ01000001">
    <property type="protein sequence ID" value="VAV89404.1"/>
    <property type="molecule type" value="Genomic_DNA"/>
</dbReference>
<dbReference type="PANTHER" id="PTHR10094">
    <property type="entry name" value="STEROL CARRIER PROTEIN 2 SCP-2 FAMILY PROTEIN"/>
    <property type="match status" value="1"/>
</dbReference>
<reference evidence="2" key="1">
    <citation type="submission" date="2018-06" db="EMBL/GenBank/DDBJ databases">
        <authorList>
            <person name="Zhirakovskaya E."/>
        </authorList>
    </citation>
    <scope>NUCLEOTIDE SEQUENCE</scope>
</reference>
<gene>
    <name evidence="2" type="ORF">MNBD_ALPHA01-2023</name>
</gene>
<dbReference type="Pfam" id="PF02036">
    <property type="entry name" value="SCP2"/>
    <property type="match status" value="1"/>
</dbReference>
<sequence length="99" mass="10772">MSLEDITTEIRSKAQSMESNGKKVKIDLKDDGVIFIDASTNPPTVSNDDNDADVTLIISEENFEGLMDGSLNPQMAFMMGKLKIDGDMGLALKLGDLFD</sequence>